<dbReference type="InterPro" id="IPR038797">
    <property type="entry name" value="Fltp"/>
</dbReference>
<feature type="region of interest" description="Disordered" evidence="5">
    <location>
        <begin position="28"/>
        <end position="50"/>
    </location>
</feature>
<evidence type="ECO:0000256" key="5">
    <source>
        <dbReference type="SAM" id="MobiDB-lite"/>
    </source>
</evidence>
<dbReference type="InParanoid" id="A0A3Q2U3Q9"/>
<dbReference type="GlyGen" id="A0A3Q2U3Q9">
    <property type="glycosylation" value="1 site"/>
</dbReference>
<dbReference type="VEuPathDB" id="HostDB:geneid_100859681"/>
<name>A0A3Q2U3Q9_CHICK</name>
<proteinExistence type="inferred from homology"/>
<dbReference type="Ensembl" id="ENSGALT00010066531.1">
    <property type="protein sequence ID" value="ENSGALP00010040755.1"/>
    <property type="gene ID" value="ENSGALG00010027446.1"/>
</dbReference>
<dbReference type="GO" id="GO:0005829">
    <property type="term" value="C:cytosol"/>
    <property type="evidence" value="ECO:0007669"/>
    <property type="project" value="Ensembl"/>
</dbReference>
<dbReference type="GO" id="GO:0036064">
    <property type="term" value="C:ciliary basal body"/>
    <property type="evidence" value="ECO:0000318"/>
    <property type="project" value="GO_Central"/>
</dbReference>
<accession>A0A3Q2U3Q9</accession>
<dbReference type="OMA" id="HTMIRAP"/>
<evidence type="ECO:0000313" key="6">
    <source>
        <dbReference type="Ensembl" id="ENSGALP00010040755.1"/>
    </source>
</evidence>
<evidence type="ECO:0000256" key="4">
    <source>
        <dbReference type="ARBA" id="ARBA00045261"/>
    </source>
</evidence>
<dbReference type="FunCoup" id="A0A3Q2U3Q9">
    <property type="interactions" value="18"/>
</dbReference>
<dbReference type="SMR" id="A0A3Q2U3Q9"/>
<dbReference type="RefSeq" id="XP_024999423.1">
    <property type="nucleotide sequence ID" value="XM_025143655.3"/>
</dbReference>
<dbReference type="RefSeq" id="XP_040546754.1">
    <property type="nucleotide sequence ID" value="XM_040690820.2"/>
</dbReference>
<dbReference type="PANTHER" id="PTHR34639:SF1">
    <property type="entry name" value="PROTEIN FLATTOP"/>
    <property type="match status" value="1"/>
</dbReference>
<reference evidence="6" key="1">
    <citation type="submission" date="2020-11" db="EMBL/GenBank/DDBJ databases">
        <title>Gallus gallus (Chicken) genome, bGalGal1, GRCg7b, maternal haplotype autosomes + Z &amp; W.</title>
        <authorList>
            <person name="Warren W."/>
            <person name="Formenti G."/>
            <person name="Fedrigo O."/>
            <person name="Haase B."/>
            <person name="Mountcastle J."/>
            <person name="Balacco J."/>
            <person name="Tracey A."/>
            <person name="Schneider V."/>
            <person name="Okimoto R."/>
            <person name="Cheng H."/>
            <person name="Hawken R."/>
            <person name="Howe K."/>
            <person name="Jarvis E.D."/>
        </authorList>
    </citation>
    <scope>NUCLEOTIDE SEQUENCE [LARGE SCALE GENOMIC DNA]</scope>
    <source>
        <strain evidence="6">Broiler</strain>
    </source>
</reference>
<dbReference type="STRING" id="9031.ENSGALP00000069161"/>
<dbReference type="GO" id="GO:0044782">
    <property type="term" value="P:cilium organization"/>
    <property type="evidence" value="ECO:0000318"/>
    <property type="project" value="GO_Central"/>
</dbReference>
<comment type="function">
    <text evidence="4">Microtubule inner protein (MIP) part of the dynein-decorated doublet microtubules (DMTs) in cilia axoneme. Acts as a regulator of cilium basal body docking and positioning in mono- and multiciliated cells. Regulates basal body docking and cilia formation in multiciliated lung cells. Regulates kinocilium positioning and stereocilia bundle morphogenesis in the inner ear.</text>
</comment>
<protein>
    <recommendedName>
        <fullName evidence="2">Protein Flattop</fullName>
    </recommendedName>
    <alternativeName>
        <fullName evidence="3">Cilia- and flagella-associated protein 126</fullName>
    </alternativeName>
</protein>
<keyword evidence="7" id="KW-1185">Reference proteome</keyword>
<sequence>MAARYGAGQYEDAFSAPRLQNWSVARHCRRRPSPRDGSTQPLANDRGHLLPSVRRSQVSPWGTFVGTWEMPARIPPPKLNLTARSAAAAAQLCGWIRTPTALSTACNGGGTVICGQPQESCRALSATAEPRSGNEDTRGAQPSPTAALEEQWGSDAVGQNAARGEPRGRGGAKAHPEGAAPSEGTERNPAERSQS</sequence>
<evidence type="ECO:0000256" key="3">
    <source>
        <dbReference type="ARBA" id="ARBA00033306"/>
    </source>
</evidence>
<dbReference type="GO" id="GO:0005879">
    <property type="term" value="C:axonemal microtubule"/>
    <property type="evidence" value="ECO:0007669"/>
    <property type="project" value="Ensembl"/>
</dbReference>
<feature type="compositionally biased region" description="Basic and acidic residues" evidence="5">
    <location>
        <begin position="184"/>
        <end position="195"/>
    </location>
</feature>
<dbReference type="Bgee" id="ENSGALG00000038231">
    <property type="expression patterns" value="Expressed in ovary and 8 other cell types or tissues"/>
</dbReference>
<dbReference type="AlphaFoldDB" id="A0A3Q2U3Q9"/>
<evidence type="ECO:0000256" key="1">
    <source>
        <dbReference type="ARBA" id="ARBA00009887"/>
    </source>
</evidence>
<dbReference type="GeneID" id="100859681"/>
<dbReference type="CDD" id="cd23705">
    <property type="entry name" value="Flattop"/>
    <property type="match status" value="1"/>
</dbReference>
<dbReference type="GO" id="GO:0005886">
    <property type="term" value="C:plasma membrane"/>
    <property type="evidence" value="ECO:0007669"/>
    <property type="project" value="Ensembl"/>
</dbReference>
<dbReference type="Proteomes" id="UP000000539">
    <property type="component" value="Chromosome 25"/>
</dbReference>
<dbReference type="Pfam" id="PF22611">
    <property type="entry name" value="CFAP126"/>
    <property type="match status" value="1"/>
</dbReference>
<organism evidence="6 7">
    <name type="scientific">Gallus gallus</name>
    <name type="common">Chicken</name>
    <dbReference type="NCBI Taxonomy" id="9031"/>
    <lineage>
        <taxon>Eukaryota</taxon>
        <taxon>Metazoa</taxon>
        <taxon>Chordata</taxon>
        <taxon>Craniata</taxon>
        <taxon>Vertebrata</taxon>
        <taxon>Euteleostomi</taxon>
        <taxon>Archelosauria</taxon>
        <taxon>Archosauria</taxon>
        <taxon>Dinosauria</taxon>
        <taxon>Saurischia</taxon>
        <taxon>Theropoda</taxon>
        <taxon>Coelurosauria</taxon>
        <taxon>Aves</taxon>
        <taxon>Neognathae</taxon>
        <taxon>Galloanserae</taxon>
        <taxon>Galliformes</taxon>
        <taxon>Phasianidae</taxon>
        <taxon>Phasianinae</taxon>
        <taxon>Gallus</taxon>
    </lineage>
</organism>
<feature type="region of interest" description="Disordered" evidence="5">
    <location>
        <begin position="125"/>
        <end position="195"/>
    </location>
</feature>
<dbReference type="CTD" id="257177"/>
<dbReference type="OrthoDB" id="521617at2759"/>
<reference evidence="6" key="3">
    <citation type="submission" date="2025-09" db="UniProtKB">
        <authorList>
            <consortium name="Ensembl"/>
        </authorList>
    </citation>
    <scope>IDENTIFICATION</scope>
    <source>
        <strain evidence="6">broiler</strain>
    </source>
</reference>
<evidence type="ECO:0000256" key="2">
    <source>
        <dbReference type="ARBA" id="ARBA00019181"/>
    </source>
</evidence>
<dbReference type="GeneTree" id="ENSGT00390000001092"/>
<dbReference type="KEGG" id="gga:100859681"/>
<comment type="similarity">
    <text evidence="1">Belongs to the Flattop family.</text>
</comment>
<dbReference type="PANTHER" id="PTHR34639">
    <property type="entry name" value="PROTEIN FLATTOP"/>
    <property type="match status" value="1"/>
</dbReference>
<reference evidence="6" key="2">
    <citation type="submission" date="2025-08" db="UniProtKB">
        <authorList>
            <consortium name="Ensembl"/>
        </authorList>
    </citation>
    <scope>IDENTIFICATION</scope>
    <source>
        <strain evidence="6">broiler</strain>
    </source>
</reference>
<evidence type="ECO:0000313" key="7">
    <source>
        <dbReference type="Proteomes" id="UP000000539"/>
    </source>
</evidence>
<gene>
    <name evidence="6" type="primary">CFAP126</name>
</gene>